<keyword evidence="2" id="KW-1185">Reference proteome</keyword>
<evidence type="ECO:0000313" key="1">
    <source>
        <dbReference type="EMBL" id="KAG8629231.1"/>
    </source>
</evidence>
<dbReference type="AlphaFoldDB" id="A0A8K0L3G7"/>
<name>A0A8K0L3G7_9PEZI</name>
<reference evidence="1" key="1">
    <citation type="submission" date="2021-07" db="EMBL/GenBank/DDBJ databases">
        <title>Elsinoe batatas strain:CRI-CJ2 Genome sequencing and assembly.</title>
        <authorList>
            <person name="Huang L."/>
        </authorList>
    </citation>
    <scope>NUCLEOTIDE SEQUENCE</scope>
    <source>
        <strain evidence="1">CRI-CJ2</strain>
    </source>
</reference>
<dbReference type="Proteomes" id="UP000809789">
    <property type="component" value="Unassembled WGS sequence"/>
</dbReference>
<dbReference type="EMBL" id="JAESVG020000003">
    <property type="protein sequence ID" value="KAG8629231.1"/>
    <property type="molecule type" value="Genomic_DNA"/>
</dbReference>
<protein>
    <submittedName>
        <fullName evidence="1">Uncharacterized protein</fullName>
    </submittedName>
</protein>
<accession>A0A8K0L3G7</accession>
<gene>
    <name evidence="1" type="ORF">KVT40_003096</name>
</gene>
<comment type="caution">
    <text evidence="1">The sequence shown here is derived from an EMBL/GenBank/DDBJ whole genome shotgun (WGS) entry which is preliminary data.</text>
</comment>
<sequence>MLFYLEHITSLLFIHNVDLSDRSWRETYYWLFNVRWIGTPRDANLVRRKALEQKSSTQHSGKQSNAHTPSRGRFALRRLGILLCKFVIMVVYYELCDEHVFPIITDADLSNTKRSFIRRIARRDPTVDFQRELLIRTWATFNWFFGDYMARKPIPWQRRMRCNTDSIKLHAAGSPPLTISWRS</sequence>
<proteinExistence type="predicted"/>
<organism evidence="1 2">
    <name type="scientific">Elsinoe batatas</name>
    <dbReference type="NCBI Taxonomy" id="2601811"/>
    <lineage>
        <taxon>Eukaryota</taxon>
        <taxon>Fungi</taxon>
        <taxon>Dikarya</taxon>
        <taxon>Ascomycota</taxon>
        <taxon>Pezizomycotina</taxon>
        <taxon>Dothideomycetes</taxon>
        <taxon>Dothideomycetidae</taxon>
        <taxon>Myriangiales</taxon>
        <taxon>Elsinoaceae</taxon>
        <taxon>Elsinoe</taxon>
    </lineage>
</organism>
<dbReference type="OrthoDB" id="1077582at2759"/>
<evidence type="ECO:0000313" key="2">
    <source>
        <dbReference type="Proteomes" id="UP000809789"/>
    </source>
</evidence>